<reference evidence="2 3" key="1">
    <citation type="submission" date="2019-10" db="EMBL/GenBank/DDBJ databases">
        <title>Vibrio sp. nov., isolated from Coralline algae surface.</title>
        <authorList>
            <person name="Geng Y."/>
            <person name="Zhang X."/>
        </authorList>
    </citation>
    <scope>NUCLEOTIDE SEQUENCE [LARGE SCALE GENOMIC DNA]</scope>
    <source>
        <strain evidence="2 3">SM1977</strain>
    </source>
</reference>
<name>A0A5Q0THP3_9VIBR</name>
<keyword evidence="3" id="KW-1185">Reference proteome</keyword>
<dbReference type="Proteomes" id="UP000348942">
    <property type="component" value="Chromosome 2"/>
</dbReference>
<protein>
    <submittedName>
        <fullName evidence="2">DUF58 domain-containing protein</fullName>
    </submittedName>
</protein>
<accession>A0A5Q0THP3</accession>
<dbReference type="AlphaFoldDB" id="A0A5Q0THP3"/>
<sequence length="327" mass="37524">MSAPMLPPFSTGVRLSLKELLNYKSHTVYWQPPAKSIWSQLNGGHASQHKGRGMNFSEVRQYQAGDDIRSIDWRVTARTGKAHTKLFTEEREQPVMLYIDLSRTMRFGSQLLFKSVQCAHLASLLSWLTVENKDRIGALIDTGDRLIELKPTARQQGALHISHQLVELNNQLIERDTARLTTKSTDDITLPFQRVLQTMHRMCPKGSDIIFISDFQRLSEQDKPLLNQLTQHNRLRFVHIFDPLEMGDTPFRGSEYVTDGQQTQWLNFGLKRTRQQLENRYTEHFNLIENMCKKMAIPMQSLSSADSLLSQLGATRLQTESSQGNHS</sequence>
<dbReference type="EMBL" id="CP045700">
    <property type="protein sequence ID" value="QGA66374.1"/>
    <property type="molecule type" value="Genomic_DNA"/>
</dbReference>
<feature type="domain" description="DUF58" evidence="1">
    <location>
        <begin position="58"/>
        <end position="284"/>
    </location>
</feature>
<organism evidence="2 3">
    <name type="scientific">Vibrio algicola</name>
    <dbReference type="NCBI Taxonomy" id="2662262"/>
    <lineage>
        <taxon>Bacteria</taxon>
        <taxon>Pseudomonadati</taxon>
        <taxon>Pseudomonadota</taxon>
        <taxon>Gammaproteobacteria</taxon>
        <taxon>Vibrionales</taxon>
        <taxon>Vibrionaceae</taxon>
        <taxon>Vibrio</taxon>
    </lineage>
</organism>
<dbReference type="InterPro" id="IPR002881">
    <property type="entry name" value="DUF58"/>
</dbReference>
<dbReference type="PANTHER" id="PTHR33608">
    <property type="entry name" value="BLL2464 PROTEIN"/>
    <property type="match status" value="1"/>
</dbReference>
<evidence type="ECO:0000313" key="3">
    <source>
        <dbReference type="Proteomes" id="UP000348942"/>
    </source>
</evidence>
<evidence type="ECO:0000313" key="2">
    <source>
        <dbReference type="EMBL" id="QGA66374.1"/>
    </source>
</evidence>
<proteinExistence type="predicted"/>
<dbReference type="RefSeq" id="WP_153448508.1">
    <property type="nucleotide sequence ID" value="NZ_CP045700.1"/>
</dbReference>
<evidence type="ECO:0000259" key="1">
    <source>
        <dbReference type="Pfam" id="PF01882"/>
    </source>
</evidence>
<gene>
    <name evidence="2" type="ORF">GFB47_13155</name>
</gene>
<dbReference type="PANTHER" id="PTHR33608:SF12">
    <property type="entry name" value="DUF58 DOMAIN-CONTAINING PROTEIN"/>
    <property type="match status" value="1"/>
</dbReference>
<dbReference type="Pfam" id="PF01882">
    <property type="entry name" value="DUF58"/>
    <property type="match status" value="1"/>
</dbReference>